<evidence type="ECO:0000313" key="2">
    <source>
        <dbReference type="EMBL" id="CAI0467112.1"/>
    </source>
</evidence>
<sequence length="49" mass="6007">MLEIRRRHAQATNKQVFQQTKSLTQKPQETLVLREHLHRERSFDHILTR</sequence>
<protein>
    <submittedName>
        <fullName evidence="2">Uncharacterized protein</fullName>
    </submittedName>
</protein>
<evidence type="ECO:0000256" key="1">
    <source>
        <dbReference type="SAM" id="MobiDB-lite"/>
    </source>
</evidence>
<dbReference type="EMBL" id="CAMGYJ010000008">
    <property type="protein sequence ID" value="CAI0467112.1"/>
    <property type="molecule type" value="Genomic_DNA"/>
</dbReference>
<proteinExistence type="predicted"/>
<dbReference type="AlphaFoldDB" id="A0AAV0P994"/>
<comment type="caution">
    <text evidence="2">The sequence shown here is derived from an EMBL/GenBank/DDBJ whole genome shotgun (WGS) entry which is preliminary data.</text>
</comment>
<accession>A0AAV0P994</accession>
<dbReference type="Proteomes" id="UP001154282">
    <property type="component" value="Unassembled WGS sequence"/>
</dbReference>
<reference evidence="2" key="1">
    <citation type="submission" date="2022-08" db="EMBL/GenBank/DDBJ databases">
        <authorList>
            <person name="Gutierrez-Valencia J."/>
        </authorList>
    </citation>
    <scope>NUCLEOTIDE SEQUENCE</scope>
</reference>
<gene>
    <name evidence="2" type="ORF">LITE_LOCUS37316</name>
</gene>
<name>A0AAV0P994_9ROSI</name>
<feature type="compositionally biased region" description="Polar residues" evidence="1">
    <location>
        <begin position="10"/>
        <end position="23"/>
    </location>
</feature>
<feature type="region of interest" description="Disordered" evidence="1">
    <location>
        <begin position="1"/>
        <end position="23"/>
    </location>
</feature>
<organism evidence="2 3">
    <name type="scientific">Linum tenue</name>
    <dbReference type="NCBI Taxonomy" id="586396"/>
    <lineage>
        <taxon>Eukaryota</taxon>
        <taxon>Viridiplantae</taxon>
        <taxon>Streptophyta</taxon>
        <taxon>Embryophyta</taxon>
        <taxon>Tracheophyta</taxon>
        <taxon>Spermatophyta</taxon>
        <taxon>Magnoliopsida</taxon>
        <taxon>eudicotyledons</taxon>
        <taxon>Gunneridae</taxon>
        <taxon>Pentapetalae</taxon>
        <taxon>rosids</taxon>
        <taxon>fabids</taxon>
        <taxon>Malpighiales</taxon>
        <taxon>Linaceae</taxon>
        <taxon>Linum</taxon>
    </lineage>
</organism>
<evidence type="ECO:0000313" key="3">
    <source>
        <dbReference type="Proteomes" id="UP001154282"/>
    </source>
</evidence>
<keyword evidence="3" id="KW-1185">Reference proteome</keyword>